<sequence length="207" mass="23556">MEYGEDKAKTLLQTIYPDASGDVLLAPMSDFDQILLDTFGTTANILFLLQREVKVYDPSSLLGLGFEEKQDIASYYYETNDAHYFNVEVHNSSWGDWDEGGDVRCFFPQGDKYGVVVTYFTGEKKFLVKADDKSGGGAGFYFYADTKTFEDIWCSDKSRTVEEYFRDVYNNPDIEDVHLHSVQLMESTIQDTFGMTIEELYALPSGL</sequence>
<dbReference type="EMBL" id="VSSQ01060410">
    <property type="protein sequence ID" value="MPN13853.1"/>
    <property type="molecule type" value="Genomic_DNA"/>
</dbReference>
<gene>
    <name evidence="1" type="ORF">SDC9_161179</name>
</gene>
<dbReference type="AlphaFoldDB" id="A0A645FNS5"/>
<evidence type="ECO:0000313" key="1">
    <source>
        <dbReference type="EMBL" id="MPN13853.1"/>
    </source>
</evidence>
<organism evidence="1">
    <name type="scientific">bioreactor metagenome</name>
    <dbReference type="NCBI Taxonomy" id="1076179"/>
    <lineage>
        <taxon>unclassified sequences</taxon>
        <taxon>metagenomes</taxon>
        <taxon>ecological metagenomes</taxon>
    </lineage>
</organism>
<proteinExistence type="predicted"/>
<name>A0A645FNS5_9ZZZZ</name>
<protein>
    <submittedName>
        <fullName evidence="1">Uncharacterized protein</fullName>
    </submittedName>
</protein>
<reference evidence="1" key="1">
    <citation type="submission" date="2019-08" db="EMBL/GenBank/DDBJ databases">
        <authorList>
            <person name="Kucharzyk K."/>
            <person name="Murdoch R.W."/>
            <person name="Higgins S."/>
            <person name="Loffler F."/>
        </authorList>
    </citation>
    <scope>NUCLEOTIDE SEQUENCE</scope>
</reference>
<accession>A0A645FNS5</accession>
<comment type="caution">
    <text evidence="1">The sequence shown here is derived from an EMBL/GenBank/DDBJ whole genome shotgun (WGS) entry which is preliminary data.</text>
</comment>